<gene>
    <name evidence="2" type="ORF">TI39_contig336g00015</name>
</gene>
<accession>A0A0F4GVT0</accession>
<dbReference type="Proteomes" id="UP000033647">
    <property type="component" value="Unassembled WGS sequence"/>
</dbReference>
<feature type="compositionally biased region" description="Basic and acidic residues" evidence="1">
    <location>
        <begin position="203"/>
        <end position="216"/>
    </location>
</feature>
<name>A0A0F4GVT0_9PEZI</name>
<evidence type="ECO:0000313" key="2">
    <source>
        <dbReference type="EMBL" id="KJY00331.1"/>
    </source>
</evidence>
<comment type="caution">
    <text evidence="2">The sequence shown here is derived from an EMBL/GenBank/DDBJ whole genome shotgun (WGS) entry which is preliminary data.</text>
</comment>
<dbReference type="STRING" id="1047168.A0A0F4GVT0"/>
<dbReference type="EMBL" id="LAFY01000328">
    <property type="protein sequence ID" value="KJY00331.1"/>
    <property type="molecule type" value="Genomic_DNA"/>
</dbReference>
<feature type="region of interest" description="Disordered" evidence="1">
    <location>
        <begin position="128"/>
        <end position="295"/>
    </location>
</feature>
<proteinExistence type="predicted"/>
<protein>
    <submittedName>
        <fullName evidence="2">Uncharacterized protein</fullName>
    </submittedName>
</protein>
<feature type="compositionally biased region" description="Polar residues" evidence="1">
    <location>
        <begin position="263"/>
        <end position="273"/>
    </location>
</feature>
<keyword evidence="3" id="KW-1185">Reference proteome</keyword>
<feature type="compositionally biased region" description="Acidic residues" evidence="1">
    <location>
        <begin position="173"/>
        <end position="202"/>
    </location>
</feature>
<dbReference type="OrthoDB" id="3656489at2759"/>
<feature type="compositionally biased region" description="Polar residues" evidence="1">
    <location>
        <begin position="128"/>
        <end position="140"/>
    </location>
</feature>
<reference evidence="2 3" key="1">
    <citation type="submission" date="2015-03" db="EMBL/GenBank/DDBJ databases">
        <title>RNA-seq based gene annotation and comparative genomics of four Zymoseptoria species reveal species-specific pathogenicity related genes and transposable element activity.</title>
        <authorList>
            <person name="Grandaubert J."/>
            <person name="Bhattacharyya A."/>
            <person name="Stukenbrock E.H."/>
        </authorList>
    </citation>
    <scope>NUCLEOTIDE SEQUENCE [LARGE SCALE GENOMIC DNA]</scope>
    <source>
        <strain evidence="2 3">Zb18110</strain>
    </source>
</reference>
<dbReference type="AlphaFoldDB" id="A0A0F4GVT0"/>
<feature type="compositionally biased region" description="Low complexity" evidence="1">
    <location>
        <begin position="142"/>
        <end position="152"/>
    </location>
</feature>
<evidence type="ECO:0000313" key="3">
    <source>
        <dbReference type="Proteomes" id="UP000033647"/>
    </source>
</evidence>
<sequence>MAECIADAARRQHSPLSTAHHPTAQQPGIATASFQTLTHSPPLADSSPPTHSPPFQCSSCDIVRAASQEYSAGTEVCRWCVDGTLLLHPESEFQWCHASRHEVNSTQVAHTNILPSGDHFTACITCQSSSQHESPKSDGSQRLPPASRSSYRPRSDVSDDEYGTPFSSRGPDIDEFVYNEDHGYDEEEDDGGKEPEDDEYETDDLRLYEHDGGHEREDEDDEVDERVYAEHDTEDPVLTISDQGSDDEDDQSVDSPPRDESDTTPSVSPVRSSAEQHHGNAADDGEDEVQGEHDS</sequence>
<evidence type="ECO:0000256" key="1">
    <source>
        <dbReference type="SAM" id="MobiDB-lite"/>
    </source>
</evidence>
<organism evidence="2 3">
    <name type="scientific">Zymoseptoria brevis</name>
    <dbReference type="NCBI Taxonomy" id="1047168"/>
    <lineage>
        <taxon>Eukaryota</taxon>
        <taxon>Fungi</taxon>
        <taxon>Dikarya</taxon>
        <taxon>Ascomycota</taxon>
        <taxon>Pezizomycotina</taxon>
        <taxon>Dothideomycetes</taxon>
        <taxon>Dothideomycetidae</taxon>
        <taxon>Mycosphaerellales</taxon>
        <taxon>Mycosphaerellaceae</taxon>
        <taxon>Zymoseptoria</taxon>
    </lineage>
</organism>